<reference evidence="2" key="1">
    <citation type="submission" date="2020-08" db="EMBL/GenBank/DDBJ databases">
        <title>Genome sequencing and assembly of the red palm weevil Rhynchophorus ferrugineus.</title>
        <authorList>
            <person name="Dias G.B."/>
            <person name="Bergman C.M."/>
            <person name="Manee M."/>
        </authorList>
    </citation>
    <scope>NUCLEOTIDE SEQUENCE</scope>
    <source>
        <strain evidence="2">AA-2017</strain>
        <tissue evidence="2">Whole larva</tissue>
    </source>
</reference>
<proteinExistence type="predicted"/>
<dbReference type="EMBL" id="JAACXV010000371">
    <property type="protein sequence ID" value="KAF7279262.1"/>
    <property type="molecule type" value="Genomic_DNA"/>
</dbReference>
<feature type="region of interest" description="Disordered" evidence="1">
    <location>
        <begin position="1"/>
        <end position="36"/>
    </location>
</feature>
<accession>A0A834IHR9</accession>
<dbReference type="Proteomes" id="UP000625711">
    <property type="component" value="Unassembled WGS sequence"/>
</dbReference>
<dbReference type="AlphaFoldDB" id="A0A834IHR9"/>
<comment type="caution">
    <text evidence="2">The sequence shown here is derived from an EMBL/GenBank/DDBJ whole genome shotgun (WGS) entry which is preliminary data.</text>
</comment>
<name>A0A834IHR9_RHYFE</name>
<evidence type="ECO:0000313" key="3">
    <source>
        <dbReference type="Proteomes" id="UP000625711"/>
    </source>
</evidence>
<evidence type="ECO:0000256" key="1">
    <source>
        <dbReference type="SAM" id="MobiDB-lite"/>
    </source>
</evidence>
<feature type="compositionally biased region" description="Basic residues" evidence="1">
    <location>
        <begin position="23"/>
        <end position="36"/>
    </location>
</feature>
<organism evidence="2 3">
    <name type="scientific">Rhynchophorus ferrugineus</name>
    <name type="common">Red palm weevil</name>
    <name type="synonym">Curculio ferrugineus</name>
    <dbReference type="NCBI Taxonomy" id="354439"/>
    <lineage>
        <taxon>Eukaryota</taxon>
        <taxon>Metazoa</taxon>
        <taxon>Ecdysozoa</taxon>
        <taxon>Arthropoda</taxon>
        <taxon>Hexapoda</taxon>
        <taxon>Insecta</taxon>
        <taxon>Pterygota</taxon>
        <taxon>Neoptera</taxon>
        <taxon>Endopterygota</taxon>
        <taxon>Coleoptera</taxon>
        <taxon>Polyphaga</taxon>
        <taxon>Cucujiformia</taxon>
        <taxon>Curculionidae</taxon>
        <taxon>Dryophthorinae</taxon>
        <taxon>Rhynchophorus</taxon>
    </lineage>
</organism>
<gene>
    <name evidence="2" type="ORF">GWI33_007459</name>
</gene>
<protein>
    <submittedName>
        <fullName evidence="2">Uncharacterized protein</fullName>
    </submittedName>
</protein>
<sequence>MEVLSDRKHVTRHRRSDTSPGFKKSKAQHQTGRRRPEHKLGAIVVFALSGSNSGRLRLRILSPLFNTLRPAGLLNLWPCAVKCCQKKKRISVAVGRYD</sequence>
<keyword evidence="3" id="KW-1185">Reference proteome</keyword>
<evidence type="ECO:0000313" key="2">
    <source>
        <dbReference type="EMBL" id="KAF7279262.1"/>
    </source>
</evidence>